<evidence type="ECO:0000256" key="2">
    <source>
        <dbReference type="SAM" id="SignalP"/>
    </source>
</evidence>
<feature type="region of interest" description="Disordered" evidence="1">
    <location>
        <begin position="75"/>
        <end position="120"/>
    </location>
</feature>
<dbReference type="Proteomes" id="UP000222542">
    <property type="component" value="Unassembled WGS sequence"/>
</dbReference>
<dbReference type="Gramene" id="PHT78045">
    <property type="protein sequence ID" value="PHT78045"/>
    <property type="gene ID" value="T459_16097"/>
</dbReference>
<sequence>MDGCFGAKVPWCGALVTWFLGAMAPQCLGDMKPWFRGAMVHDPMGHGALVHGAVVPIVRTISELVVQRAGKALEGTVPSSSTGQHMATHSHCKSSSRSPPKTNGFGTGTPCPGLIANPLP</sequence>
<accession>A0A2G2Z852</accession>
<evidence type="ECO:0000256" key="1">
    <source>
        <dbReference type="SAM" id="MobiDB-lite"/>
    </source>
</evidence>
<reference evidence="3 4" key="2">
    <citation type="journal article" date="2017" name="Genome Biol.">
        <title>New reference genome sequences of hot pepper reveal the massive evolution of plant disease-resistance genes by retroduplication.</title>
        <authorList>
            <person name="Kim S."/>
            <person name="Park J."/>
            <person name="Yeom S.I."/>
            <person name="Kim Y.M."/>
            <person name="Seo E."/>
            <person name="Kim K.T."/>
            <person name="Kim M.S."/>
            <person name="Lee J.M."/>
            <person name="Cheong K."/>
            <person name="Shin H.S."/>
            <person name="Kim S.B."/>
            <person name="Han K."/>
            <person name="Lee J."/>
            <person name="Park M."/>
            <person name="Lee H.A."/>
            <person name="Lee H.Y."/>
            <person name="Lee Y."/>
            <person name="Oh S."/>
            <person name="Lee J.H."/>
            <person name="Choi E."/>
            <person name="Choi E."/>
            <person name="Lee S.E."/>
            <person name="Jeon J."/>
            <person name="Kim H."/>
            <person name="Choi G."/>
            <person name="Song H."/>
            <person name="Lee J."/>
            <person name="Lee S.C."/>
            <person name="Kwon J.K."/>
            <person name="Lee H.Y."/>
            <person name="Koo N."/>
            <person name="Hong Y."/>
            <person name="Kim R.W."/>
            <person name="Kang W.H."/>
            <person name="Huh J.H."/>
            <person name="Kang B.C."/>
            <person name="Yang T.J."/>
            <person name="Lee Y.H."/>
            <person name="Bennetzen J.L."/>
            <person name="Choi D."/>
        </authorList>
    </citation>
    <scope>NUCLEOTIDE SEQUENCE [LARGE SCALE GENOMIC DNA]</scope>
    <source>
        <strain evidence="4">cv. CM334</strain>
    </source>
</reference>
<gene>
    <name evidence="3" type="ORF">T459_16097</name>
</gene>
<reference evidence="3 4" key="1">
    <citation type="journal article" date="2014" name="Nat. Genet.">
        <title>Genome sequence of the hot pepper provides insights into the evolution of pungency in Capsicum species.</title>
        <authorList>
            <person name="Kim S."/>
            <person name="Park M."/>
            <person name="Yeom S.I."/>
            <person name="Kim Y.M."/>
            <person name="Lee J.M."/>
            <person name="Lee H.A."/>
            <person name="Seo E."/>
            <person name="Choi J."/>
            <person name="Cheong K."/>
            <person name="Kim K.T."/>
            <person name="Jung K."/>
            <person name="Lee G.W."/>
            <person name="Oh S.K."/>
            <person name="Bae C."/>
            <person name="Kim S.B."/>
            <person name="Lee H.Y."/>
            <person name="Kim S.Y."/>
            <person name="Kim M.S."/>
            <person name="Kang B.C."/>
            <person name="Jo Y.D."/>
            <person name="Yang H.B."/>
            <person name="Jeong H.J."/>
            <person name="Kang W.H."/>
            <person name="Kwon J.K."/>
            <person name="Shin C."/>
            <person name="Lim J.Y."/>
            <person name="Park J.H."/>
            <person name="Huh J.H."/>
            <person name="Kim J.S."/>
            <person name="Kim B.D."/>
            <person name="Cohen O."/>
            <person name="Paran I."/>
            <person name="Suh M.C."/>
            <person name="Lee S.B."/>
            <person name="Kim Y.K."/>
            <person name="Shin Y."/>
            <person name="Noh S.J."/>
            <person name="Park J."/>
            <person name="Seo Y.S."/>
            <person name="Kwon S.Y."/>
            <person name="Kim H.A."/>
            <person name="Park J.M."/>
            <person name="Kim H.J."/>
            <person name="Choi S.B."/>
            <person name="Bosland P.W."/>
            <person name="Reeves G."/>
            <person name="Jo S.H."/>
            <person name="Lee B.W."/>
            <person name="Cho H.T."/>
            <person name="Choi H.S."/>
            <person name="Lee M.S."/>
            <person name="Yu Y."/>
            <person name="Do Choi Y."/>
            <person name="Park B.S."/>
            <person name="van Deynze A."/>
            <person name="Ashrafi H."/>
            <person name="Hill T."/>
            <person name="Kim W.T."/>
            <person name="Pai H.S."/>
            <person name="Ahn H.K."/>
            <person name="Yeam I."/>
            <person name="Giovannoni J.J."/>
            <person name="Rose J.K."/>
            <person name="Sorensen I."/>
            <person name="Lee S.J."/>
            <person name="Kim R.W."/>
            <person name="Choi I.Y."/>
            <person name="Choi B.S."/>
            <person name="Lim J.S."/>
            <person name="Lee Y.H."/>
            <person name="Choi D."/>
        </authorList>
    </citation>
    <scope>NUCLEOTIDE SEQUENCE [LARGE SCALE GENOMIC DNA]</scope>
    <source>
        <strain evidence="4">cv. CM334</strain>
    </source>
</reference>
<keyword evidence="4" id="KW-1185">Reference proteome</keyword>
<proteinExistence type="predicted"/>
<evidence type="ECO:0000313" key="4">
    <source>
        <dbReference type="Proteomes" id="UP000222542"/>
    </source>
</evidence>
<protein>
    <submittedName>
        <fullName evidence="3">Uncharacterized protein</fullName>
    </submittedName>
</protein>
<keyword evidence="2" id="KW-0732">Signal</keyword>
<feature type="compositionally biased region" description="Polar residues" evidence="1">
    <location>
        <begin position="77"/>
        <end position="87"/>
    </location>
</feature>
<feature type="signal peptide" evidence="2">
    <location>
        <begin position="1"/>
        <end position="29"/>
    </location>
</feature>
<comment type="caution">
    <text evidence="3">The sequence shown here is derived from an EMBL/GenBank/DDBJ whole genome shotgun (WGS) entry which is preliminary data.</text>
</comment>
<feature type="chain" id="PRO_5013706768" evidence="2">
    <location>
        <begin position="30"/>
        <end position="120"/>
    </location>
</feature>
<organism evidence="3 4">
    <name type="scientific">Capsicum annuum</name>
    <name type="common">Capsicum pepper</name>
    <dbReference type="NCBI Taxonomy" id="4072"/>
    <lineage>
        <taxon>Eukaryota</taxon>
        <taxon>Viridiplantae</taxon>
        <taxon>Streptophyta</taxon>
        <taxon>Embryophyta</taxon>
        <taxon>Tracheophyta</taxon>
        <taxon>Spermatophyta</taxon>
        <taxon>Magnoliopsida</taxon>
        <taxon>eudicotyledons</taxon>
        <taxon>Gunneridae</taxon>
        <taxon>Pentapetalae</taxon>
        <taxon>asterids</taxon>
        <taxon>lamiids</taxon>
        <taxon>Solanales</taxon>
        <taxon>Solanaceae</taxon>
        <taxon>Solanoideae</taxon>
        <taxon>Capsiceae</taxon>
        <taxon>Capsicum</taxon>
    </lineage>
</organism>
<evidence type="ECO:0000313" key="3">
    <source>
        <dbReference type="EMBL" id="PHT78045.1"/>
    </source>
</evidence>
<dbReference type="EMBL" id="AYRZ02000006">
    <property type="protein sequence ID" value="PHT78045.1"/>
    <property type="molecule type" value="Genomic_DNA"/>
</dbReference>
<name>A0A2G2Z852_CAPAN</name>
<dbReference type="AlphaFoldDB" id="A0A2G2Z852"/>